<accession>A0AA95KLN4</accession>
<dbReference type="GO" id="GO:0051607">
    <property type="term" value="P:defense response to virus"/>
    <property type="evidence" value="ECO:0007669"/>
    <property type="project" value="UniProtKB-KW"/>
</dbReference>
<dbReference type="InterPro" id="IPR007522">
    <property type="entry name" value="CRISPR-assoc_prot_TM1795"/>
</dbReference>
<dbReference type="Pfam" id="PF03787">
    <property type="entry name" value="RAMPs"/>
    <property type="match status" value="1"/>
</dbReference>
<name>A0AA95KLN4_9GAMM</name>
<gene>
    <name evidence="3" type="primary">cmr1</name>
    <name evidence="3" type="ORF">QJT80_06910</name>
</gene>
<proteinExistence type="predicted"/>
<dbReference type="EMBL" id="CP124755">
    <property type="protein sequence ID" value="WGZ92207.1"/>
    <property type="molecule type" value="Genomic_DNA"/>
</dbReference>
<feature type="domain" description="CRISPR type III-associated protein" evidence="2">
    <location>
        <begin position="18"/>
        <end position="204"/>
    </location>
</feature>
<dbReference type="NCBIfam" id="TIGR01894">
    <property type="entry name" value="cas_TM1795_cmr1"/>
    <property type="match status" value="1"/>
</dbReference>
<dbReference type="KEGG" id="tdu:QJT80_06910"/>
<dbReference type="InterPro" id="IPR005537">
    <property type="entry name" value="RAMP_III_fam"/>
</dbReference>
<organism evidence="3">
    <name type="scientific">Candidatus Thiocaldithrix dubininis</name>
    <dbReference type="NCBI Taxonomy" id="3080823"/>
    <lineage>
        <taxon>Bacteria</taxon>
        <taxon>Pseudomonadati</taxon>
        <taxon>Pseudomonadota</taxon>
        <taxon>Gammaproteobacteria</taxon>
        <taxon>Thiotrichales</taxon>
        <taxon>Thiotrichaceae</taxon>
        <taxon>Candidatus Thiocaldithrix</taxon>
    </lineage>
</organism>
<dbReference type="Proteomes" id="UP001300672">
    <property type="component" value="Chromosome"/>
</dbReference>
<evidence type="ECO:0000256" key="1">
    <source>
        <dbReference type="ARBA" id="ARBA00023118"/>
    </source>
</evidence>
<evidence type="ECO:0000313" key="3">
    <source>
        <dbReference type="EMBL" id="WGZ92207.1"/>
    </source>
</evidence>
<keyword evidence="1" id="KW-0051">Antiviral defense</keyword>
<reference evidence="3" key="1">
    <citation type="journal article" date="2023" name="Int. J. Mol. Sci.">
        <title>Metagenomics Revealed a New Genus 'Candidatus Thiocaldithrix dubininis' gen. nov., sp. nov. and a New Species 'Candidatus Thiothrix putei' sp. nov. in the Family Thiotrichaceae, Some Members of Which Have Traits of Both Na+- and H+-Motive Energetics.</title>
        <authorList>
            <person name="Ravin N.V."/>
            <person name="Muntyan M.S."/>
            <person name="Smolyakov D.D."/>
            <person name="Rudenko T.S."/>
            <person name="Beletsky A.V."/>
            <person name="Mardanov A.V."/>
            <person name="Grabovich M.Y."/>
        </authorList>
    </citation>
    <scope>NUCLEOTIDE SEQUENCE</scope>
    <source>
        <strain evidence="3">GKL-01</strain>
    </source>
</reference>
<evidence type="ECO:0000259" key="2">
    <source>
        <dbReference type="Pfam" id="PF03787"/>
    </source>
</evidence>
<reference evidence="3" key="2">
    <citation type="submission" date="2023-04" db="EMBL/GenBank/DDBJ databases">
        <authorList>
            <person name="Beletskiy A.V."/>
            <person name="Mardanov A.V."/>
            <person name="Ravin N.V."/>
        </authorList>
    </citation>
    <scope>NUCLEOTIDE SEQUENCE</scope>
    <source>
        <strain evidence="3">GKL-01</strain>
    </source>
</reference>
<dbReference type="AlphaFoldDB" id="A0AA95KLN4"/>
<sequence>MIDIRHQLKRPTVIQATYRIVTPMFIGDAEQNATGIAPQSVKGALRFWWRALMWGEIRSQDQFNTDEKALRELHEQEAKLFGIAMDEQRAKEKQANGQGAFLLSVQQPTNAKQNTTDKNKVHQDFKNCKTARYLAYGLMEPFRNNKHNRDAGQLSRNCLNENQFFTVQLVFKAEPEPSILDALKAFGLLGALGARARHGIGSVSLEKITRISPDKAITTLFDSPNTPQAYRQAIATLFANTYSNSLPPYTAFSGLSRIDELVQAESSYKVLDAFSEKMLIYRSWGRSSDSNSKEKLDRKFREDHDWFRIKAPTDFHPRRVVFGLPHNYHKESHHVFPEPAKDAKGEGRRASPLWFHVHRLNDKNYLGISIYLPATFLPATKKISANGKLVPQKIEWNVITDFLDGHDKNGKKYFPKQITMVGNSKA</sequence>
<protein>
    <submittedName>
        <fullName evidence="3">Type III-B CRISPR module RAMP protein Cmr1</fullName>
    </submittedName>
</protein>